<evidence type="ECO:0000313" key="5">
    <source>
        <dbReference type="Proteomes" id="UP000515788"/>
    </source>
</evidence>
<dbReference type="InterPro" id="IPR002075">
    <property type="entry name" value="NTF2_dom"/>
</dbReference>
<dbReference type="GO" id="GO:0005829">
    <property type="term" value="C:cytosol"/>
    <property type="evidence" value="ECO:0007669"/>
    <property type="project" value="TreeGrafter"/>
</dbReference>
<feature type="compositionally biased region" description="Basic and acidic residues" evidence="2">
    <location>
        <begin position="173"/>
        <end position="210"/>
    </location>
</feature>
<dbReference type="PANTHER" id="PTHR10693">
    <property type="entry name" value="RAS GTPASE-ACTIVATING PROTEIN-BINDING PROTEIN"/>
    <property type="match status" value="1"/>
</dbReference>
<evidence type="ECO:0000259" key="3">
    <source>
        <dbReference type="PROSITE" id="PS50177"/>
    </source>
</evidence>
<dbReference type="OrthoDB" id="339151at2759"/>
<dbReference type="PROSITE" id="PS50177">
    <property type="entry name" value="NTF2_DOMAIN"/>
    <property type="match status" value="1"/>
</dbReference>
<dbReference type="FunFam" id="3.10.450.50:FF:000017">
    <property type="entry name" value="UBP3-associated protein BRE5"/>
    <property type="match status" value="1"/>
</dbReference>
<feature type="compositionally biased region" description="Polar residues" evidence="2">
    <location>
        <begin position="433"/>
        <end position="446"/>
    </location>
</feature>
<dbReference type="RefSeq" id="XP_037137810.1">
    <property type="nucleotide sequence ID" value="XM_037281915.1"/>
</dbReference>
<feature type="compositionally biased region" description="Basic and acidic residues" evidence="2">
    <location>
        <begin position="327"/>
        <end position="342"/>
    </location>
</feature>
<protein>
    <recommendedName>
        <fullName evidence="3">NTF2 domain-containing protein</fullName>
    </recommendedName>
</protein>
<dbReference type="CDD" id="cd00780">
    <property type="entry name" value="NTF2"/>
    <property type="match status" value="1"/>
</dbReference>
<dbReference type="KEGG" id="tgb:HG536_0A09520"/>
<dbReference type="Pfam" id="PF02136">
    <property type="entry name" value="NTF2"/>
    <property type="match status" value="1"/>
</dbReference>
<dbReference type="PANTHER" id="PTHR10693:SF20">
    <property type="entry name" value="AT27578P"/>
    <property type="match status" value="1"/>
</dbReference>
<accession>A0A7G3ZC99</accession>
<feature type="compositionally biased region" description="Polar residues" evidence="2">
    <location>
        <begin position="211"/>
        <end position="221"/>
    </location>
</feature>
<dbReference type="Gene3D" id="3.10.450.50">
    <property type="match status" value="1"/>
</dbReference>
<feature type="domain" description="NTF2" evidence="3">
    <location>
        <begin position="8"/>
        <end position="138"/>
    </location>
</feature>
<dbReference type="Proteomes" id="UP000515788">
    <property type="component" value="Chromosome 1"/>
</dbReference>
<dbReference type="InterPro" id="IPR039539">
    <property type="entry name" value="Ras_GTPase_bind_prot"/>
</dbReference>
<dbReference type="GeneID" id="59324232"/>
<sequence>MGAAVQDIVYAFLETYYQRMKKDPSKVSSLYSATAELTHINYQIDFDTSSDILPTIKLTGKENISKFFTRNNKKVSDLKAKIDTCDFQTASHSGILILTTGEIFWSGTPAYRFCQTIVLQPNTDNKNAYDITNDVIRFIPDNWVAVPSPNEGSSKSKESKQPPESPVINGKAAVEERGQHEGVKAENEPELKARKSEAKSKGEADFKESTPLDQTISNELKSNSRTEEDISELKPINKSEKAVATEETDISEKETLQKDESDHEAPSTMDKQKEPDAPAQNKARPPARMSWASKLAASSDYIKTAPPVTSSQNGPAKPDLQVPSNKKIPESKTDLSSHRELSATKPVKKKPQFSTVNKDGFYPIYIKGTAGIKEEKLKKALESEFGTIMKMTTADSFAVVDFETQRSQVEALDRKQLMVGDTEVYLSRKTVKKTTGSPPAGSSNGSRSHKKHPNKKRD</sequence>
<dbReference type="AlphaFoldDB" id="A0A7G3ZC99"/>
<gene>
    <name evidence="4" type="ORF">HG536_0A09520</name>
</gene>
<evidence type="ECO:0000256" key="2">
    <source>
        <dbReference type="SAM" id="MobiDB-lite"/>
    </source>
</evidence>
<dbReference type="SUPFAM" id="SSF54427">
    <property type="entry name" value="NTF2-like"/>
    <property type="match status" value="1"/>
</dbReference>
<evidence type="ECO:0000256" key="1">
    <source>
        <dbReference type="ARBA" id="ARBA00022884"/>
    </source>
</evidence>
<dbReference type="GO" id="GO:0016579">
    <property type="term" value="P:protein deubiquitination"/>
    <property type="evidence" value="ECO:0007669"/>
    <property type="project" value="TreeGrafter"/>
</dbReference>
<organism evidence="4 5">
    <name type="scientific">Torulaspora globosa</name>
    <dbReference type="NCBI Taxonomy" id="48254"/>
    <lineage>
        <taxon>Eukaryota</taxon>
        <taxon>Fungi</taxon>
        <taxon>Dikarya</taxon>
        <taxon>Ascomycota</taxon>
        <taxon>Saccharomycotina</taxon>
        <taxon>Saccharomycetes</taxon>
        <taxon>Saccharomycetales</taxon>
        <taxon>Saccharomycetaceae</taxon>
        <taxon>Torulaspora</taxon>
    </lineage>
</organism>
<keyword evidence="1" id="KW-0694">RNA-binding</keyword>
<reference evidence="4 5" key="1">
    <citation type="submission" date="2020-06" db="EMBL/GenBank/DDBJ databases">
        <title>The yeast mating-type switching endonuclease HO is a domesticated member of an unorthodox homing genetic element family.</title>
        <authorList>
            <person name="Coughlan A.Y."/>
            <person name="Lombardi L."/>
            <person name="Braun-Galleani S."/>
            <person name="Martos A.R."/>
            <person name="Galeote V."/>
            <person name="Bigey F."/>
            <person name="Dequin S."/>
            <person name="Byrne K.P."/>
            <person name="Wolfe K.H."/>
        </authorList>
    </citation>
    <scope>NUCLEOTIDE SEQUENCE [LARGE SCALE GENOMIC DNA]</scope>
    <source>
        <strain evidence="4 5">CBS764</strain>
    </source>
</reference>
<name>A0A7G3ZC99_9SACH</name>
<keyword evidence="5" id="KW-1185">Reference proteome</keyword>
<dbReference type="InterPro" id="IPR032710">
    <property type="entry name" value="NTF2-like_dom_sf"/>
</dbReference>
<dbReference type="InterPro" id="IPR018222">
    <property type="entry name" value="Nuclear_transport_factor_2_euk"/>
</dbReference>
<dbReference type="GO" id="GO:1990904">
    <property type="term" value="C:ribonucleoprotein complex"/>
    <property type="evidence" value="ECO:0007669"/>
    <property type="project" value="TreeGrafter"/>
</dbReference>
<feature type="compositionally biased region" description="Basic residues" evidence="2">
    <location>
        <begin position="447"/>
        <end position="458"/>
    </location>
</feature>
<feature type="compositionally biased region" description="Basic and acidic residues" evidence="2">
    <location>
        <begin position="222"/>
        <end position="276"/>
    </location>
</feature>
<dbReference type="GO" id="GO:0034517">
    <property type="term" value="P:ribophagy"/>
    <property type="evidence" value="ECO:0007669"/>
    <property type="project" value="TreeGrafter"/>
</dbReference>
<proteinExistence type="predicted"/>
<evidence type="ECO:0000313" key="4">
    <source>
        <dbReference type="EMBL" id="QLL31135.1"/>
    </source>
</evidence>
<dbReference type="EMBL" id="CP059246">
    <property type="protein sequence ID" value="QLL31135.1"/>
    <property type="molecule type" value="Genomic_DNA"/>
</dbReference>
<dbReference type="GO" id="GO:1990861">
    <property type="term" value="C:Ubp3-Bre5 deubiquitination complex"/>
    <property type="evidence" value="ECO:0007669"/>
    <property type="project" value="TreeGrafter"/>
</dbReference>
<feature type="region of interest" description="Disordered" evidence="2">
    <location>
        <begin position="147"/>
        <end position="350"/>
    </location>
</feature>
<feature type="region of interest" description="Disordered" evidence="2">
    <location>
        <begin position="427"/>
        <end position="458"/>
    </location>
</feature>
<dbReference type="GO" id="GO:0003729">
    <property type="term" value="F:mRNA binding"/>
    <property type="evidence" value="ECO:0007669"/>
    <property type="project" value="TreeGrafter"/>
</dbReference>